<dbReference type="InterPro" id="IPR056437">
    <property type="entry name" value="Znf-C2H2_ZNF598/HEL2"/>
</dbReference>
<dbReference type="InterPro" id="IPR013087">
    <property type="entry name" value="Znf_C2H2_type"/>
</dbReference>
<evidence type="ECO:0000256" key="8">
    <source>
        <dbReference type="ARBA" id="ARBA00022723"/>
    </source>
</evidence>
<keyword evidence="9 12" id="KW-0863">Zinc-finger</keyword>
<comment type="catalytic activity">
    <reaction evidence="1">
        <text>S-ubiquitinyl-[E2 ubiquitin-conjugating enzyme]-L-cysteine + [acceptor protein]-L-lysine = [E2 ubiquitin-conjugating enzyme]-L-cysteine + N(6)-ubiquitinyl-[acceptor protein]-L-lysine.</text>
        <dbReference type="EC" id="2.3.2.27"/>
    </reaction>
</comment>
<name>A0ABR2AU14_9ROSI</name>
<feature type="compositionally biased region" description="Polar residues" evidence="13">
    <location>
        <begin position="558"/>
        <end position="571"/>
    </location>
</feature>
<feature type="compositionally biased region" description="Basic residues" evidence="13">
    <location>
        <begin position="775"/>
        <end position="787"/>
    </location>
</feature>
<dbReference type="PANTHER" id="PTHR22938:SF0">
    <property type="entry name" value="E3 UBIQUITIN-PROTEIN LIGASE ZNF598"/>
    <property type="match status" value="1"/>
</dbReference>
<keyword evidence="7" id="KW-0808">Transferase</keyword>
<dbReference type="PROSITE" id="PS50089">
    <property type="entry name" value="ZF_RING_2"/>
    <property type="match status" value="1"/>
</dbReference>
<dbReference type="InterPro" id="IPR044288">
    <property type="entry name" value="ZNF598/HEL2"/>
</dbReference>
<feature type="region of interest" description="Disordered" evidence="13">
    <location>
        <begin position="708"/>
        <end position="828"/>
    </location>
</feature>
<feature type="region of interest" description="Disordered" evidence="13">
    <location>
        <begin position="386"/>
        <end position="422"/>
    </location>
</feature>
<evidence type="ECO:0000256" key="3">
    <source>
        <dbReference type="ARBA" id="ARBA00004906"/>
    </source>
</evidence>
<dbReference type="PANTHER" id="PTHR22938">
    <property type="entry name" value="ZINC FINGER PROTEIN 598"/>
    <property type="match status" value="1"/>
</dbReference>
<keyword evidence="10" id="KW-0862">Zinc</keyword>
<keyword evidence="5" id="KW-0963">Cytoplasm</keyword>
<evidence type="ECO:0000256" key="1">
    <source>
        <dbReference type="ARBA" id="ARBA00000900"/>
    </source>
</evidence>
<accession>A0ABR2AU14</accession>
<evidence type="ECO:0000256" key="11">
    <source>
        <dbReference type="ARBA" id="ARBA00035113"/>
    </source>
</evidence>
<feature type="compositionally biased region" description="Basic and acidic residues" evidence="13">
    <location>
        <begin position="303"/>
        <end position="321"/>
    </location>
</feature>
<dbReference type="Pfam" id="PF23202">
    <property type="entry name" value="PAH_ZNF598"/>
    <property type="match status" value="1"/>
</dbReference>
<keyword evidence="8" id="KW-0479">Metal-binding</keyword>
<feature type="compositionally biased region" description="Polar residues" evidence="13">
    <location>
        <begin position="341"/>
        <end position="352"/>
    </location>
</feature>
<feature type="region of interest" description="Disordered" evidence="13">
    <location>
        <begin position="336"/>
        <end position="364"/>
    </location>
</feature>
<sequence length="919" mass="101199">MDDSCAVCADNLEWVAYGACGHRDVCSTCVSRLRFICNDRRCCICKTESNVVFVTKALGDYTRMINDFSVLPSDAKEGRVGSYWFHEDTQAFFDDVDHYRMIKAMCRLSCSVCDKMEEQSNDGAKRRGKFRNIEQLKGHLFHRHKLVMCSLCLEGRKVFICEQKLYTRAQLNQHINTGDSEVDGTESERGGFMGHPMCEFCKTPFYGDNELYSHMSTEHYTCHICQRQHPGQYEYYKNYDDLELHFCRDHYLCEDEACLAKKFIVFQSEAELKRHNTIEHGGRMSRAQRSAALQIPTSFRYRRSNEDNRRGRGRTFRREASDNDYQLSMAIEASLGMTSDPPASSSTAQAVSHHSDTNDIDPLVQPFESLSTTDAETTSRYLQALGAGSRGGPLQESSFPPLPMAPSTSQQKSNHSSGLPNNTMAARLRNQKNGNKNVSSSAQAWPAASRRTVLASSSSSQVRSAANVAAVTSLTNGNGNGNGDKAAQLGYARLTHAQVPAQSQAQARPTTADILLSSGSRASSGNTSKITHSSSAPNLHDGGYSEPSASDFPPVSAAQRQKQPSSNQVLTNMEDVRSANKSLVEKMRAALEYDDEKYNAFKEISGQYRQGIIGTDRYLDYVQQHGLSHLVLELGRLCPDAQKQKELIDTYNARLQSNGLEEIGGAQGSARLKEKNASKKGKGKSVDAAGTNSKDILADSILSSVRKLQSSYKPSEEEAEVLSKDGYRPSKGKTKVMVAEQQMPLNSSYQPSIKTGGQNESLHLKVGSGDGRGGSKQRKKTSKFHRARLGDGSMASLLDLKNSEPDSEPETLDNKGDGSQNSTGALPDVGDNSVHVWDMLKSSLVLQVQSPDLWDMKVQYFALSGLSSGAKLVSVSDDRSAWISTIHGLQNDRDDEREAVVLCSLAIVLGFRTAVFLIM</sequence>
<dbReference type="InterPro" id="IPR057634">
    <property type="entry name" value="PAH_ZNF598/HEL2"/>
</dbReference>
<evidence type="ECO:0000256" key="4">
    <source>
        <dbReference type="ARBA" id="ARBA00012483"/>
    </source>
</evidence>
<dbReference type="SMART" id="SM00355">
    <property type="entry name" value="ZnF_C2H2"/>
    <property type="match status" value="4"/>
</dbReference>
<feature type="compositionally biased region" description="Polar residues" evidence="13">
    <location>
        <begin position="743"/>
        <end position="761"/>
    </location>
</feature>
<comment type="pathway">
    <text evidence="3">Protein modification; protein ubiquitination.</text>
</comment>
<evidence type="ECO:0000256" key="7">
    <source>
        <dbReference type="ARBA" id="ARBA00022679"/>
    </source>
</evidence>
<dbReference type="Proteomes" id="UP001472677">
    <property type="component" value="Unassembled WGS sequence"/>
</dbReference>
<reference evidence="15 16" key="1">
    <citation type="journal article" date="2024" name="G3 (Bethesda)">
        <title>Genome assembly of Hibiscus sabdariffa L. provides insights into metabolisms of medicinal natural products.</title>
        <authorList>
            <person name="Kim T."/>
        </authorList>
    </citation>
    <scope>NUCLEOTIDE SEQUENCE [LARGE SCALE GENOMIC DNA]</scope>
    <source>
        <strain evidence="15">TK-2024</strain>
        <tissue evidence="15">Old leaves</tissue>
    </source>
</reference>
<evidence type="ECO:0000259" key="14">
    <source>
        <dbReference type="PROSITE" id="PS50089"/>
    </source>
</evidence>
<dbReference type="Pfam" id="PF23230">
    <property type="entry name" value="zf-C2H2_13"/>
    <property type="match status" value="1"/>
</dbReference>
<evidence type="ECO:0000256" key="10">
    <source>
        <dbReference type="ARBA" id="ARBA00022833"/>
    </source>
</evidence>
<protein>
    <recommendedName>
        <fullName evidence="4">RING-type E3 ubiquitin transferase</fullName>
        <ecNumber evidence="4">2.3.2.27</ecNumber>
    </recommendedName>
</protein>
<dbReference type="InterPro" id="IPR001841">
    <property type="entry name" value="Znf_RING"/>
</dbReference>
<evidence type="ECO:0000256" key="12">
    <source>
        <dbReference type="PROSITE-ProRule" id="PRU00175"/>
    </source>
</evidence>
<dbReference type="InterPro" id="IPR041888">
    <property type="entry name" value="RING-HC_ZNF598/HEL2"/>
</dbReference>
<dbReference type="CDD" id="cd16615">
    <property type="entry name" value="RING-HC_ZNF598"/>
    <property type="match status" value="1"/>
</dbReference>
<feature type="compositionally biased region" description="Low complexity" evidence="13">
    <location>
        <begin position="517"/>
        <end position="528"/>
    </location>
</feature>
<evidence type="ECO:0000256" key="2">
    <source>
        <dbReference type="ARBA" id="ARBA00004496"/>
    </source>
</evidence>
<comment type="subcellular location">
    <subcellularLocation>
        <location evidence="2">Cytoplasm</location>
    </subcellularLocation>
</comment>
<evidence type="ECO:0000256" key="9">
    <source>
        <dbReference type="ARBA" id="ARBA00022771"/>
    </source>
</evidence>
<comment type="similarity">
    <text evidence="11">Belongs to the ZNF598/HEL2 family.</text>
</comment>
<evidence type="ECO:0000256" key="13">
    <source>
        <dbReference type="SAM" id="MobiDB-lite"/>
    </source>
</evidence>
<keyword evidence="6" id="KW-0597">Phosphoprotein</keyword>
<evidence type="ECO:0000313" key="16">
    <source>
        <dbReference type="Proteomes" id="UP001472677"/>
    </source>
</evidence>
<gene>
    <name evidence="15" type="ORF">V6N12_037466</name>
</gene>
<organism evidence="15 16">
    <name type="scientific">Hibiscus sabdariffa</name>
    <name type="common">roselle</name>
    <dbReference type="NCBI Taxonomy" id="183260"/>
    <lineage>
        <taxon>Eukaryota</taxon>
        <taxon>Viridiplantae</taxon>
        <taxon>Streptophyta</taxon>
        <taxon>Embryophyta</taxon>
        <taxon>Tracheophyta</taxon>
        <taxon>Spermatophyta</taxon>
        <taxon>Magnoliopsida</taxon>
        <taxon>eudicotyledons</taxon>
        <taxon>Gunneridae</taxon>
        <taxon>Pentapetalae</taxon>
        <taxon>rosids</taxon>
        <taxon>malvids</taxon>
        <taxon>Malvales</taxon>
        <taxon>Malvaceae</taxon>
        <taxon>Malvoideae</taxon>
        <taxon>Hibiscus</taxon>
    </lineage>
</organism>
<feature type="region of interest" description="Disordered" evidence="13">
    <location>
        <begin position="517"/>
        <end position="573"/>
    </location>
</feature>
<dbReference type="EC" id="2.3.2.27" evidence="4"/>
<feature type="compositionally biased region" description="Polar residues" evidence="13">
    <location>
        <begin position="406"/>
        <end position="422"/>
    </location>
</feature>
<feature type="region of interest" description="Disordered" evidence="13">
    <location>
        <begin position="302"/>
        <end position="323"/>
    </location>
</feature>
<feature type="region of interest" description="Disordered" evidence="13">
    <location>
        <begin position="666"/>
        <end position="690"/>
    </location>
</feature>
<evidence type="ECO:0000256" key="6">
    <source>
        <dbReference type="ARBA" id="ARBA00022553"/>
    </source>
</evidence>
<comment type="caution">
    <text evidence="15">The sequence shown here is derived from an EMBL/GenBank/DDBJ whole genome shotgun (WGS) entry which is preliminary data.</text>
</comment>
<feature type="domain" description="RING-type" evidence="14">
    <location>
        <begin position="5"/>
        <end position="46"/>
    </location>
</feature>
<evidence type="ECO:0000313" key="15">
    <source>
        <dbReference type="EMBL" id="KAK8497595.1"/>
    </source>
</evidence>
<proteinExistence type="inferred from homology"/>
<keyword evidence="16" id="KW-1185">Reference proteome</keyword>
<evidence type="ECO:0000256" key="5">
    <source>
        <dbReference type="ARBA" id="ARBA00022490"/>
    </source>
</evidence>
<dbReference type="EMBL" id="JBBPBM010000304">
    <property type="protein sequence ID" value="KAK8497595.1"/>
    <property type="molecule type" value="Genomic_DNA"/>
</dbReference>
<dbReference type="Pfam" id="PF25447">
    <property type="entry name" value="RING_ZNF598"/>
    <property type="match status" value="1"/>
</dbReference>